<dbReference type="SUPFAM" id="SSF47954">
    <property type="entry name" value="Cyclin-like"/>
    <property type="match status" value="2"/>
</dbReference>
<feature type="region of interest" description="Disordered" evidence="5">
    <location>
        <begin position="44"/>
        <end position="66"/>
    </location>
</feature>
<evidence type="ECO:0000313" key="8">
    <source>
        <dbReference type="EMBL" id="KAK6632929.1"/>
    </source>
</evidence>
<dbReference type="GO" id="GO:0051301">
    <property type="term" value="P:cell division"/>
    <property type="evidence" value="ECO:0007669"/>
    <property type="project" value="UniProtKB-KW"/>
</dbReference>
<comment type="caution">
    <text evidence="8">The sequence shown here is derived from an EMBL/GenBank/DDBJ whole genome shotgun (WGS) entry which is preliminary data.</text>
</comment>
<feature type="domain" description="Cyclin-like" evidence="6">
    <location>
        <begin position="296"/>
        <end position="380"/>
    </location>
</feature>
<proteinExistence type="inferred from homology"/>
<dbReference type="Proteomes" id="UP001372834">
    <property type="component" value="Unassembled WGS sequence"/>
</dbReference>
<reference evidence="8 9" key="1">
    <citation type="submission" date="2023-10" db="EMBL/GenBank/DDBJ databases">
        <title>Genomes of two closely related lineages of the louse Polyplax serrata with different host specificities.</title>
        <authorList>
            <person name="Martinu J."/>
            <person name="Tarabai H."/>
            <person name="Stefka J."/>
            <person name="Hypsa V."/>
        </authorList>
    </citation>
    <scope>NUCLEOTIDE SEQUENCE [LARGE SCALE GENOMIC DNA]</scope>
    <source>
        <strain evidence="8">HR10_N</strain>
    </source>
</reference>
<evidence type="ECO:0008006" key="10">
    <source>
        <dbReference type="Google" id="ProtNLM"/>
    </source>
</evidence>
<dbReference type="InterPro" id="IPR004367">
    <property type="entry name" value="Cyclin_C-dom"/>
</dbReference>
<name>A0AAN8PT22_POLSC</name>
<dbReference type="InterPro" id="IPR039361">
    <property type="entry name" value="Cyclin"/>
</dbReference>
<evidence type="ECO:0000259" key="6">
    <source>
        <dbReference type="SMART" id="SM00385"/>
    </source>
</evidence>
<sequence length="529" mass="60268">MAPTKILIEQQPPQAQPKIMQKTVMTNTTGKILTRSQANFPKKVTTKDMTKRKADQLSPPKGKTTKRTALNESTNFTVKQNQITDKKVVLKKSVVTATITQKPKEASKIVSNVQSKIAVYVDSKAVLTAKTGKENVDPVVKKTTRVQAHVESIEAKIAEAKCEILQKEVGAIKVGPKLRRSLDVNQEKDESLYTTALEDVGGDLDDCSTIISPIKKNYDKAQKKAEEKKKNEISSPQVPEGVEDFDKENLLDPVQVSDYAMDIFEYMKRRETLFTVKDYMPKQMVITKWMRSLLVDWMVDVQENFELNHETLYLGVKITDLYLGKVVVAKEILQLVGAAALFLAAKYEERMPPLIDDFIYICENAFTREDLLKMELNVFKVIDYSLGIPLSYRRVAPFLRRFSRCCKASMPTLTLARYVLELSLMEYHMAFYSESKIACAALYIALRMKNISGWTPTLEYYSGYKLPDFLSIALDLNDLLHQKPKEQLKVVRNKYSHKIFFEVAKTPLIDNETLKSEPSTENKENEVKL</sequence>
<dbReference type="CDD" id="cd20510">
    <property type="entry name" value="CYCLIN_CCNB3_rpt2"/>
    <property type="match status" value="1"/>
</dbReference>
<dbReference type="GO" id="GO:0016538">
    <property type="term" value="F:cyclin-dependent protein serine/threonine kinase regulator activity"/>
    <property type="evidence" value="ECO:0007669"/>
    <property type="project" value="InterPro"/>
</dbReference>
<evidence type="ECO:0000256" key="1">
    <source>
        <dbReference type="ARBA" id="ARBA00022618"/>
    </source>
</evidence>
<evidence type="ECO:0000256" key="5">
    <source>
        <dbReference type="SAM" id="MobiDB-lite"/>
    </source>
</evidence>
<dbReference type="FunFam" id="1.10.472.10:FF:000001">
    <property type="entry name" value="G2/mitotic-specific cyclin"/>
    <property type="match status" value="1"/>
</dbReference>
<dbReference type="AlphaFoldDB" id="A0AAN8PT22"/>
<accession>A0AAN8PT22</accession>
<feature type="domain" description="Cyclin-like" evidence="6">
    <location>
        <begin position="397"/>
        <end position="478"/>
    </location>
</feature>
<dbReference type="InterPro" id="IPR036915">
    <property type="entry name" value="Cyclin-like_sf"/>
</dbReference>
<feature type="domain" description="Cyclin C-terminal" evidence="7">
    <location>
        <begin position="393"/>
        <end position="509"/>
    </location>
</feature>
<dbReference type="InterPro" id="IPR006671">
    <property type="entry name" value="Cyclin_N"/>
</dbReference>
<dbReference type="InterPro" id="IPR046965">
    <property type="entry name" value="Cyclin_A/B-like"/>
</dbReference>
<evidence type="ECO:0000256" key="2">
    <source>
        <dbReference type="ARBA" id="ARBA00023127"/>
    </source>
</evidence>
<evidence type="ECO:0000259" key="7">
    <source>
        <dbReference type="SMART" id="SM01332"/>
    </source>
</evidence>
<feature type="compositionally biased region" description="Basic and acidic residues" evidence="5">
    <location>
        <begin position="45"/>
        <end position="55"/>
    </location>
</feature>
<dbReference type="EMBL" id="JAWJWE010000006">
    <property type="protein sequence ID" value="KAK6632929.1"/>
    <property type="molecule type" value="Genomic_DNA"/>
</dbReference>
<evidence type="ECO:0000256" key="3">
    <source>
        <dbReference type="ARBA" id="ARBA00023306"/>
    </source>
</evidence>
<organism evidence="8 9">
    <name type="scientific">Polyplax serrata</name>
    <name type="common">Common mouse louse</name>
    <dbReference type="NCBI Taxonomy" id="468196"/>
    <lineage>
        <taxon>Eukaryota</taxon>
        <taxon>Metazoa</taxon>
        <taxon>Ecdysozoa</taxon>
        <taxon>Arthropoda</taxon>
        <taxon>Hexapoda</taxon>
        <taxon>Insecta</taxon>
        <taxon>Pterygota</taxon>
        <taxon>Neoptera</taxon>
        <taxon>Paraneoptera</taxon>
        <taxon>Psocodea</taxon>
        <taxon>Troctomorpha</taxon>
        <taxon>Phthiraptera</taxon>
        <taxon>Anoplura</taxon>
        <taxon>Polyplacidae</taxon>
        <taxon>Polyplax</taxon>
    </lineage>
</organism>
<dbReference type="SMART" id="SM00385">
    <property type="entry name" value="CYCLIN"/>
    <property type="match status" value="2"/>
</dbReference>
<keyword evidence="2 4" id="KW-0195">Cyclin</keyword>
<dbReference type="InterPro" id="IPR013763">
    <property type="entry name" value="Cyclin-like_dom"/>
</dbReference>
<dbReference type="GO" id="GO:0005634">
    <property type="term" value="C:nucleus"/>
    <property type="evidence" value="ECO:0007669"/>
    <property type="project" value="UniProtKB-ARBA"/>
</dbReference>
<evidence type="ECO:0000256" key="4">
    <source>
        <dbReference type="RuleBase" id="RU000383"/>
    </source>
</evidence>
<gene>
    <name evidence="8" type="ORF">RUM43_012672</name>
</gene>
<comment type="similarity">
    <text evidence="4">Belongs to the cyclin family.</text>
</comment>
<dbReference type="GO" id="GO:0044772">
    <property type="term" value="P:mitotic cell cycle phase transition"/>
    <property type="evidence" value="ECO:0007669"/>
    <property type="project" value="InterPro"/>
</dbReference>
<dbReference type="Pfam" id="PF00134">
    <property type="entry name" value="Cyclin_N"/>
    <property type="match status" value="1"/>
</dbReference>
<dbReference type="Pfam" id="PF02984">
    <property type="entry name" value="Cyclin_C"/>
    <property type="match status" value="1"/>
</dbReference>
<protein>
    <recommendedName>
        <fullName evidence="10">G2/mitotic-specific cyclin-B3</fullName>
    </recommendedName>
</protein>
<dbReference type="CDD" id="cd20508">
    <property type="entry name" value="CYCLIN_CCNB3_rpt1"/>
    <property type="match status" value="1"/>
</dbReference>
<keyword evidence="1" id="KW-0132">Cell division</keyword>
<evidence type="ECO:0000313" key="9">
    <source>
        <dbReference type="Proteomes" id="UP001372834"/>
    </source>
</evidence>
<dbReference type="SMART" id="SM01332">
    <property type="entry name" value="Cyclin_C"/>
    <property type="match status" value="1"/>
</dbReference>
<keyword evidence="3" id="KW-0131">Cell cycle</keyword>
<dbReference type="PIRSF" id="PIRSF001771">
    <property type="entry name" value="Cyclin_A_B_D_E"/>
    <property type="match status" value="1"/>
</dbReference>
<dbReference type="Gene3D" id="1.10.472.10">
    <property type="entry name" value="Cyclin-like"/>
    <property type="match status" value="2"/>
</dbReference>
<dbReference type="PANTHER" id="PTHR10177">
    <property type="entry name" value="CYCLINS"/>
    <property type="match status" value="1"/>
</dbReference>